<dbReference type="PANTHER" id="PTHR43542">
    <property type="entry name" value="METHYLTRANSFERASE"/>
    <property type="match status" value="1"/>
</dbReference>
<proteinExistence type="predicted"/>
<evidence type="ECO:0000313" key="4">
    <source>
        <dbReference type="Proteomes" id="UP000621492"/>
    </source>
</evidence>
<sequence>MRVIAGEMKGRHLKTVPGKSTRPTTDKVKEAVFQIAGPFFTGGLCLDLFAGSGSLGIEALSRGMEKAIFIDKHPKAIQTIHQNLNALHLEQQAEVYRTDAYRSLKRLAERGLQFDLILFDPPYSKIDYAKFLHTIESLQLVKLNGIIYCEHDATEVLPDDLEHVKILKQENYGGTIGITIYHALTDCNTPHL</sequence>
<organism evidence="3 4">
    <name type="scientific">Lentibacillus populi</name>
    <dbReference type="NCBI Taxonomy" id="1827502"/>
    <lineage>
        <taxon>Bacteria</taxon>
        <taxon>Bacillati</taxon>
        <taxon>Bacillota</taxon>
        <taxon>Bacilli</taxon>
        <taxon>Bacillales</taxon>
        <taxon>Bacillaceae</taxon>
        <taxon>Lentibacillus</taxon>
    </lineage>
</organism>
<accession>A0A9W5X627</accession>
<dbReference type="InterPro" id="IPR004398">
    <property type="entry name" value="RNA_MeTrfase_RsmD"/>
</dbReference>
<dbReference type="EMBL" id="BMJD01000017">
    <property type="protein sequence ID" value="GGB45016.1"/>
    <property type="molecule type" value="Genomic_DNA"/>
</dbReference>
<dbReference type="AlphaFoldDB" id="A0A9W5X627"/>
<dbReference type="NCBIfam" id="TIGR00095">
    <property type="entry name" value="16S rRNA (guanine(966)-N(2))-methyltransferase RsmD"/>
    <property type="match status" value="1"/>
</dbReference>
<dbReference type="InterPro" id="IPR029063">
    <property type="entry name" value="SAM-dependent_MTases_sf"/>
</dbReference>
<dbReference type="PROSITE" id="PS00092">
    <property type="entry name" value="N6_MTASE"/>
    <property type="match status" value="1"/>
</dbReference>
<dbReference type="Gene3D" id="3.40.50.150">
    <property type="entry name" value="Vaccinia Virus protein VP39"/>
    <property type="match status" value="1"/>
</dbReference>
<dbReference type="SUPFAM" id="SSF53335">
    <property type="entry name" value="S-adenosyl-L-methionine-dependent methyltransferases"/>
    <property type="match status" value="1"/>
</dbReference>
<dbReference type="Pfam" id="PF03602">
    <property type="entry name" value="Cons_hypoth95"/>
    <property type="match status" value="1"/>
</dbReference>
<dbReference type="PANTHER" id="PTHR43542:SF1">
    <property type="entry name" value="METHYLTRANSFERASE"/>
    <property type="match status" value="1"/>
</dbReference>
<dbReference type="GO" id="GO:0008168">
    <property type="term" value="F:methyltransferase activity"/>
    <property type="evidence" value="ECO:0007669"/>
    <property type="project" value="UniProtKB-KW"/>
</dbReference>
<dbReference type="GO" id="GO:0031167">
    <property type="term" value="P:rRNA methylation"/>
    <property type="evidence" value="ECO:0007669"/>
    <property type="project" value="InterPro"/>
</dbReference>
<dbReference type="RefSeq" id="WP_088050064.1">
    <property type="nucleotide sequence ID" value="NZ_BMJD01000017.1"/>
</dbReference>
<comment type="caution">
    <text evidence="3">The sequence shown here is derived from an EMBL/GenBank/DDBJ whole genome shotgun (WGS) entry which is preliminary data.</text>
</comment>
<protein>
    <submittedName>
        <fullName evidence="3">rRNA methyltransferase</fullName>
    </submittedName>
</protein>
<name>A0A9W5X627_9BACI</name>
<keyword evidence="1 3" id="KW-0489">Methyltransferase</keyword>
<dbReference type="CDD" id="cd02440">
    <property type="entry name" value="AdoMet_MTases"/>
    <property type="match status" value="1"/>
</dbReference>
<keyword evidence="2" id="KW-0808">Transferase</keyword>
<reference evidence="3" key="1">
    <citation type="journal article" date="2014" name="Int. J. Syst. Evol. Microbiol.">
        <title>Complete genome sequence of Corynebacterium casei LMG S-19264T (=DSM 44701T), isolated from a smear-ripened cheese.</title>
        <authorList>
            <consortium name="US DOE Joint Genome Institute (JGI-PGF)"/>
            <person name="Walter F."/>
            <person name="Albersmeier A."/>
            <person name="Kalinowski J."/>
            <person name="Ruckert C."/>
        </authorList>
    </citation>
    <scope>NUCLEOTIDE SEQUENCE</scope>
    <source>
        <strain evidence="3">CGMCC 1.15454</strain>
    </source>
</reference>
<evidence type="ECO:0000256" key="1">
    <source>
        <dbReference type="ARBA" id="ARBA00022603"/>
    </source>
</evidence>
<keyword evidence="4" id="KW-1185">Reference proteome</keyword>
<evidence type="ECO:0000313" key="3">
    <source>
        <dbReference type="EMBL" id="GGB45016.1"/>
    </source>
</evidence>
<dbReference type="PIRSF" id="PIRSF004553">
    <property type="entry name" value="CHP00095"/>
    <property type="match status" value="1"/>
</dbReference>
<reference evidence="3" key="2">
    <citation type="submission" date="2020-09" db="EMBL/GenBank/DDBJ databases">
        <authorList>
            <person name="Sun Q."/>
            <person name="Zhou Y."/>
        </authorList>
    </citation>
    <scope>NUCLEOTIDE SEQUENCE</scope>
    <source>
        <strain evidence="3">CGMCC 1.15454</strain>
    </source>
</reference>
<dbReference type="InterPro" id="IPR002052">
    <property type="entry name" value="DNA_methylase_N6_adenine_CS"/>
</dbReference>
<dbReference type="GO" id="GO:0003676">
    <property type="term" value="F:nucleic acid binding"/>
    <property type="evidence" value="ECO:0007669"/>
    <property type="project" value="InterPro"/>
</dbReference>
<dbReference type="Proteomes" id="UP000621492">
    <property type="component" value="Unassembled WGS sequence"/>
</dbReference>
<evidence type="ECO:0000256" key="2">
    <source>
        <dbReference type="ARBA" id="ARBA00022679"/>
    </source>
</evidence>
<gene>
    <name evidence="3" type="ORF">GCM10011409_23220</name>
</gene>